<reference evidence="4" key="1">
    <citation type="journal article" date="2014" name="Int. J. Syst. Evol. Microbiol.">
        <title>Complete genome sequence of Corynebacterium casei LMG S-19264T (=DSM 44701T), isolated from a smear-ripened cheese.</title>
        <authorList>
            <consortium name="US DOE Joint Genome Institute (JGI-PGF)"/>
            <person name="Walter F."/>
            <person name="Albersmeier A."/>
            <person name="Kalinowski J."/>
            <person name="Ruckert C."/>
        </authorList>
    </citation>
    <scope>NUCLEOTIDE SEQUENCE</scope>
    <source>
        <strain evidence="4">CGMCC 1.15533</strain>
    </source>
</reference>
<dbReference type="EMBL" id="BMJN01000001">
    <property type="protein sequence ID" value="GGE22935.1"/>
    <property type="molecule type" value="Genomic_DNA"/>
</dbReference>
<dbReference type="PIRSF" id="PIRSF007023">
    <property type="entry name" value="UDP-Galf_transf"/>
    <property type="match status" value="1"/>
</dbReference>
<accession>A0A917ECT2</accession>
<gene>
    <name evidence="4" type="ORF">GCM10011510_00030</name>
</gene>
<feature type="domain" description="Glucosyltransferase 3-like C-terminal" evidence="3">
    <location>
        <begin position="190"/>
        <end position="350"/>
    </location>
</feature>
<organism evidence="4 5">
    <name type="scientific">Streptococcus himalayensis</name>
    <dbReference type="NCBI Taxonomy" id="1888195"/>
    <lineage>
        <taxon>Bacteria</taxon>
        <taxon>Bacillati</taxon>
        <taxon>Bacillota</taxon>
        <taxon>Bacilli</taxon>
        <taxon>Lactobacillales</taxon>
        <taxon>Streptococcaceae</taxon>
        <taxon>Streptococcus</taxon>
    </lineage>
</organism>
<reference evidence="4" key="2">
    <citation type="submission" date="2020-09" db="EMBL/GenBank/DDBJ databases">
        <authorList>
            <person name="Sun Q."/>
            <person name="Zhou Y."/>
        </authorList>
    </citation>
    <scope>NUCLEOTIDE SEQUENCE</scope>
    <source>
        <strain evidence="4">CGMCC 1.15533</strain>
    </source>
</reference>
<sequence>MKYYLKEIIQNNFNERNAGSKARIDTDHILEALGYQPLESFLEIATSNSKLLKLTSQFYKYQELQTVFSEIQVGDEVVLQMPIQKQTLLLANCIRHLKKRNIKITILIHDLEAIRKMTMDSISFTTKIQISLSELKILKIADKVIAHNYRMKEKLVELGISEDKIVELEIFDYLLPEITKLKKAQKNNPIVIAGNLDPEKVGYIASLPQNIDYNLYGVGFTSDVKNPRINYFGSYLPNELPSHLEGSFGLVWDGDSATTCSGPFGNYLRYNNSHKASLYLASGLPLIVWEASALAAFVKRYHCGICVNSLTDIADELASLTDERFEILLQNTSHLGDLVKKGYFLTKSLDK</sequence>
<dbReference type="SUPFAM" id="SSF53756">
    <property type="entry name" value="UDP-Glycosyltransferase/glycogen phosphorylase"/>
    <property type="match status" value="1"/>
</dbReference>
<comment type="caution">
    <text evidence="4">The sequence shown here is derived from an EMBL/GenBank/DDBJ whole genome shotgun (WGS) entry which is preliminary data.</text>
</comment>
<dbReference type="OrthoDB" id="9790931at2"/>
<evidence type="ECO:0000256" key="1">
    <source>
        <dbReference type="ARBA" id="ARBA00022679"/>
    </source>
</evidence>
<evidence type="ECO:0000313" key="4">
    <source>
        <dbReference type="EMBL" id="GGE22935.1"/>
    </source>
</evidence>
<feature type="domain" description="Glucosyltransferase 3-like N-terminal" evidence="2">
    <location>
        <begin position="8"/>
        <end position="170"/>
    </location>
</feature>
<dbReference type="Gene3D" id="3.40.50.2000">
    <property type="entry name" value="Glycogen Phosphorylase B"/>
    <property type="match status" value="2"/>
</dbReference>
<dbReference type="Pfam" id="PF26334">
    <property type="entry name" value="Gtf3_N"/>
    <property type="match status" value="1"/>
</dbReference>
<dbReference type="RefSeq" id="WP_068990452.1">
    <property type="nucleotide sequence ID" value="NZ_BMJN01000001.1"/>
</dbReference>
<proteinExistence type="predicted"/>
<evidence type="ECO:0000259" key="2">
    <source>
        <dbReference type="Pfam" id="PF26334"/>
    </source>
</evidence>
<keyword evidence="5" id="KW-1185">Reference proteome</keyword>
<dbReference type="Pfam" id="PF26337">
    <property type="entry name" value="Gtf3_C"/>
    <property type="match status" value="1"/>
</dbReference>
<name>A0A917ECT2_9STRE</name>
<evidence type="ECO:0000259" key="3">
    <source>
        <dbReference type="Pfam" id="PF26337"/>
    </source>
</evidence>
<protein>
    <submittedName>
        <fullName evidence="4">Beta-1,6-galactofuranosyltransferase</fullName>
    </submittedName>
</protein>
<dbReference type="AlphaFoldDB" id="A0A917ECT2"/>
<keyword evidence="1" id="KW-0808">Transferase</keyword>
<dbReference type="InterPro" id="IPR058591">
    <property type="entry name" value="Gtf3_N"/>
</dbReference>
<dbReference type="Proteomes" id="UP000660801">
    <property type="component" value="Unassembled WGS sequence"/>
</dbReference>
<dbReference type="InterPro" id="IPR058592">
    <property type="entry name" value="Gtf3_C"/>
</dbReference>
<evidence type="ECO:0000313" key="5">
    <source>
        <dbReference type="Proteomes" id="UP000660801"/>
    </source>
</evidence>